<feature type="transmembrane region" description="Helical" evidence="1">
    <location>
        <begin position="275"/>
        <end position="297"/>
    </location>
</feature>
<organism evidence="2 3">
    <name type="scientific">Kitasatospora atroaurantiaca</name>
    <dbReference type="NCBI Taxonomy" id="285545"/>
    <lineage>
        <taxon>Bacteria</taxon>
        <taxon>Bacillati</taxon>
        <taxon>Actinomycetota</taxon>
        <taxon>Actinomycetes</taxon>
        <taxon>Kitasatosporales</taxon>
        <taxon>Streptomycetaceae</taxon>
        <taxon>Kitasatospora</taxon>
    </lineage>
</organism>
<keyword evidence="1" id="KW-0812">Transmembrane</keyword>
<feature type="transmembrane region" description="Helical" evidence="1">
    <location>
        <begin position="142"/>
        <end position="163"/>
    </location>
</feature>
<proteinExistence type="predicted"/>
<keyword evidence="1" id="KW-1133">Transmembrane helix</keyword>
<sequence length="317" mass="33361">MDMIHVRAVSPPDLTHEVVGLLAGDPCVLNLIVQPGAARNPDGDAIACDVLTGAANEILLGLRAVHLDRRGSIVIEPVDIAFAGRATAAGSRRLGPRTGAPVWEQVEARIRAEGTYAPSFYLYLVVAGLIGSVGIVTNSQILIVAAMVVGPEYGAIVSIALGIDRDDRPRIRQGLSALFVGFLLAIVVTFLFSLLIRGFGLQSKAFDLGLRPVSNLINTPNFLSVAVAALAGIVGIVSLTEARTSALLGVFISVTTIPAAADFSVSVAFGSWSEAWGSLVQLLLNIVVLIVVGTGALRCQRAIWRRVGARRGRADQR</sequence>
<dbReference type="Pfam" id="PF04087">
    <property type="entry name" value="DUF389"/>
    <property type="match status" value="1"/>
</dbReference>
<evidence type="ECO:0000313" key="2">
    <source>
        <dbReference type="EMBL" id="TWE21637.1"/>
    </source>
</evidence>
<dbReference type="Proteomes" id="UP000318416">
    <property type="component" value="Unassembled WGS sequence"/>
</dbReference>
<keyword evidence="1" id="KW-0472">Membrane</keyword>
<name>A0A561F195_9ACTN</name>
<evidence type="ECO:0000256" key="1">
    <source>
        <dbReference type="SAM" id="Phobius"/>
    </source>
</evidence>
<dbReference type="OrthoDB" id="8061853at2"/>
<dbReference type="RefSeq" id="WP_145796674.1">
    <property type="nucleotide sequence ID" value="NZ_BAAABR010000039.1"/>
</dbReference>
<gene>
    <name evidence="2" type="ORF">FB465_6833</name>
</gene>
<dbReference type="AlphaFoldDB" id="A0A561F195"/>
<keyword evidence="3" id="KW-1185">Reference proteome</keyword>
<feature type="transmembrane region" description="Helical" evidence="1">
    <location>
        <begin position="119"/>
        <end position="136"/>
    </location>
</feature>
<accession>A0A561F195</accession>
<dbReference type="PANTHER" id="PTHR20992:SF9">
    <property type="entry name" value="AT15442P-RELATED"/>
    <property type="match status" value="1"/>
</dbReference>
<feature type="transmembrane region" description="Helical" evidence="1">
    <location>
        <begin position="246"/>
        <end position="269"/>
    </location>
</feature>
<reference evidence="2 3" key="1">
    <citation type="submission" date="2019-06" db="EMBL/GenBank/DDBJ databases">
        <title>Sequencing the genomes of 1000 actinobacteria strains.</title>
        <authorList>
            <person name="Klenk H.-P."/>
        </authorList>
    </citation>
    <scope>NUCLEOTIDE SEQUENCE [LARGE SCALE GENOMIC DNA]</scope>
    <source>
        <strain evidence="2 3">DSM 41649</strain>
    </source>
</reference>
<feature type="transmembrane region" description="Helical" evidence="1">
    <location>
        <begin position="216"/>
        <end position="239"/>
    </location>
</feature>
<dbReference type="PANTHER" id="PTHR20992">
    <property type="entry name" value="AT15442P-RELATED"/>
    <property type="match status" value="1"/>
</dbReference>
<dbReference type="EMBL" id="VIVR01000001">
    <property type="protein sequence ID" value="TWE21637.1"/>
    <property type="molecule type" value="Genomic_DNA"/>
</dbReference>
<dbReference type="InterPro" id="IPR005240">
    <property type="entry name" value="DUF389"/>
</dbReference>
<feature type="transmembrane region" description="Helical" evidence="1">
    <location>
        <begin position="175"/>
        <end position="196"/>
    </location>
</feature>
<evidence type="ECO:0000313" key="3">
    <source>
        <dbReference type="Proteomes" id="UP000318416"/>
    </source>
</evidence>
<protein>
    <submittedName>
        <fullName evidence="2">Putative hydrophobic protein (TIGR00271 family)</fullName>
    </submittedName>
</protein>
<comment type="caution">
    <text evidence="2">The sequence shown here is derived from an EMBL/GenBank/DDBJ whole genome shotgun (WGS) entry which is preliminary data.</text>
</comment>